<dbReference type="AlphaFoldDB" id="A0A0L0FEB7"/>
<dbReference type="Proteomes" id="UP000054560">
    <property type="component" value="Unassembled WGS sequence"/>
</dbReference>
<dbReference type="EMBL" id="KQ243862">
    <property type="protein sequence ID" value="KNC75080.1"/>
    <property type="molecule type" value="Genomic_DNA"/>
</dbReference>
<evidence type="ECO:0000313" key="2">
    <source>
        <dbReference type="Proteomes" id="UP000054560"/>
    </source>
</evidence>
<proteinExistence type="predicted"/>
<dbReference type="GeneID" id="25912892"/>
<keyword evidence="2" id="KW-1185">Reference proteome</keyword>
<name>A0A0L0FEB7_9EUKA</name>
<sequence length="94" mass="11014">MTREEDLLRHYHDALTAQLNKDNAAVATAYTYQAMMDQYACAVTDFYRFTVGWNMYMRNERRTRAIVDKTIAAFRCRPNDSIVTDELCISLFTE</sequence>
<evidence type="ECO:0000313" key="1">
    <source>
        <dbReference type="EMBL" id="KNC75080.1"/>
    </source>
</evidence>
<organism evidence="1 2">
    <name type="scientific">Sphaeroforma arctica JP610</name>
    <dbReference type="NCBI Taxonomy" id="667725"/>
    <lineage>
        <taxon>Eukaryota</taxon>
        <taxon>Ichthyosporea</taxon>
        <taxon>Ichthyophonida</taxon>
        <taxon>Sphaeroforma</taxon>
    </lineage>
</organism>
<accession>A0A0L0FEB7</accession>
<gene>
    <name evidence="1" type="ORF">SARC_12388</name>
</gene>
<protein>
    <submittedName>
        <fullName evidence="1">Uncharacterized protein</fullName>
    </submittedName>
</protein>
<reference evidence="1 2" key="1">
    <citation type="submission" date="2011-02" db="EMBL/GenBank/DDBJ databases">
        <title>The Genome Sequence of Sphaeroforma arctica JP610.</title>
        <authorList>
            <consortium name="The Broad Institute Genome Sequencing Platform"/>
            <person name="Russ C."/>
            <person name="Cuomo C."/>
            <person name="Young S.K."/>
            <person name="Zeng Q."/>
            <person name="Gargeya S."/>
            <person name="Alvarado L."/>
            <person name="Berlin A."/>
            <person name="Chapman S.B."/>
            <person name="Chen Z."/>
            <person name="Freedman E."/>
            <person name="Gellesch M."/>
            <person name="Goldberg J."/>
            <person name="Griggs A."/>
            <person name="Gujja S."/>
            <person name="Heilman E."/>
            <person name="Heiman D."/>
            <person name="Howarth C."/>
            <person name="Mehta T."/>
            <person name="Neiman D."/>
            <person name="Pearson M."/>
            <person name="Roberts A."/>
            <person name="Saif S."/>
            <person name="Shea T."/>
            <person name="Shenoy N."/>
            <person name="Sisk P."/>
            <person name="Stolte C."/>
            <person name="Sykes S."/>
            <person name="White J."/>
            <person name="Yandava C."/>
            <person name="Burger G."/>
            <person name="Gray M.W."/>
            <person name="Holland P.W.H."/>
            <person name="King N."/>
            <person name="Lang F.B.F."/>
            <person name="Roger A.J."/>
            <person name="Ruiz-Trillo I."/>
            <person name="Haas B."/>
            <person name="Nusbaum C."/>
            <person name="Birren B."/>
        </authorList>
    </citation>
    <scope>NUCLEOTIDE SEQUENCE [LARGE SCALE GENOMIC DNA]</scope>
    <source>
        <strain evidence="1 2">JP610</strain>
    </source>
</reference>
<dbReference type="RefSeq" id="XP_014148982.1">
    <property type="nucleotide sequence ID" value="XM_014293507.1"/>
</dbReference>